<comment type="function">
    <text evidence="2">Hydrolyzes RNA 2',3'-cyclic phosphodiester to an RNA 2'-phosphomonoester.</text>
</comment>
<sequence length="205" mass="23146">MHTERSDAQIELFGQPPAHAETHRLFFALMPDVALRHEINHAAALVQLQYPELRARWVKPERFHVTLNFLGDYAAPPEEAAEKAKAAAGRLQANAFDWTLDYVASFRGREPPCVLRSTAQPEPLLTLWRTMDKELTQAGVRRPIERQLTPHVTLAYGRHELPGPTPVAPINWHVDRFALIHNVVGKGNYQVLGSWLLGRSGARDE</sequence>
<dbReference type="PANTHER" id="PTHR35561">
    <property type="entry name" value="RNA 2',3'-CYCLIC PHOSPHODIESTERASE"/>
    <property type="match status" value="1"/>
</dbReference>
<evidence type="ECO:0000313" key="4">
    <source>
        <dbReference type="EMBL" id="MFK2900812.1"/>
    </source>
</evidence>
<dbReference type="Proteomes" id="UP001620461">
    <property type="component" value="Unassembled WGS sequence"/>
</dbReference>
<protein>
    <recommendedName>
        <fullName evidence="2">RNA 2',3'-cyclic phosphodiesterase</fullName>
        <shortName evidence="2">RNA 2',3'-CPDase</shortName>
        <ecNumber evidence="2">3.1.4.58</ecNumber>
    </recommendedName>
</protein>
<dbReference type="HAMAP" id="MF_01940">
    <property type="entry name" value="RNA_CPDase"/>
    <property type="match status" value="1"/>
</dbReference>
<reference evidence="4 5" key="1">
    <citation type="submission" date="2020-10" db="EMBL/GenBank/DDBJ databases">
        <title>Phylogeny of dyella-like bacteria.</title>
        <authorList>
            <person name="Fu J."/>
        </authorList>
    </citation>
    <scope>NUCLEOTIDE SEQUENCE [LARGE SCALE GENOMIC DNA]</scope>
    <source>
        <strain evidence="4 5">JP1</strain>
    </source>
</reference>
<dbReference type="Pfam" id="PF02834">
    <property type="entry name" value="LigT_PEase"/>
    <property type="match status" value="1"/>
</dbReference>
<comment type="caution">
    <text evidence="4">The sequence shown here is derived from an EMBL/GenBank/DDBJ whole genome shotgun (WGS) entry which is preliminary data.</text>
</comment>
<evidence type="ECO:0000259" key="3">
    <source>
        <dbReference type="Pfam" id="PF02834"/>
    </source>
</evidence>
<proteinExistence type="inferred from homology"/>
<name>A0ABW8JI84_9GAMM</name>
<dbReference type="EC" id="3.1.4.58" evidence="2"/>
<feature type="domain" description="Phosphoesterase HXTX" evidence="3">
    <location>
        <begin position="35"/>
        <end position="113"/>
    </location>
</feature>
<dbReference type="SUPFAM" id="SSF55144">
    <property type="entry name" value="LigT-like"/>
    <property type="match status" value="1"/>
</dbReference>
<dbReference type="InterPro" id="IPR014051">
    <property type="entry name" value="Phosphoesterase_HXTX"/>
</dbReference>
<feature type="short sequence motif" description="HXTX 2" evidence="2">
    <location>
        <begin position="151"/>
        <end position="154"/>
    </location>
</feature>
<gene>
    <name evidence="4" type="primary">thpR</name>
    <name evidence="4" type="ORF">ISP15_10745</name>
</gene>
<evidence type="ECO:0000256" key="1">
    <source>
        <dbReference type="ARBA" id="ARBA00022801"/>
    </source>
</evidence>
<comment type="catalytic activity">
    <reaction evidence="2">
        <text>a 3'-end 2',3'-cyclophospho-ribonucleotide-RNA + H2O = a 3'-end 2'-phospho-ribonucleotide-RNA + H(+)</text>
        <dbReference type="Rhea" id="RHEA:11828"/>
        <dbReference type="Rhea" id="RHEA-COMP:10464"/>
        <dbReference type="Rhea" id="RHEA-COMP:17353"/>
        <dbReference type="ChEBI" id="CHEBI:15377"/>
        <dbReference type="ChEBI" id="CHEBI:15378"/>
        <dbReference type="ChEBI" id="CHEBI:83064"/>
        <dbReference type="ChEBI" id="CHEBI:173113"/>
        <dbReference type="EC" id="3.1.4.58"/>
    </reaction>
</comment>
<feature type="active site" description="Proton acceptor" evidence="2">
    <location>
        <position position="151"/>
    </location>
</feature>
<keyword evidence="5" id="KW-1185">Reference proteome</keyword>
<dbReference type="NCBIfam" id="TIGR02258">
    <property type="entry name" value="2_5_ligase"/>
    <property type="match status" value="1"/>
</dbReference>
<accession>A0ABW8JI84</accession>
<feature type="short sequence motif" description="HXTX 1" evidence="2">
    <location>
        <begin position="64"/>
        <end position="67"/>
    </location>
</feature>
<dbReference type="InterPro" id="IPR009097">
    <property type="entry name" value="Cyclic_Pdiesterase"/>
</dbReference>
<evidence type="ECO:0000256" key="2">
    <source>
        <dbReference type="HAMAP-Rule" id="MF_01940"/>
    </source>
</evidence>
<comment type="similarity">
    <text evidence="2">Belongs to the 2H phosphoesterase superfamily. ThpR family.</text>
</comment>
<dbReference type="EMBL" id="JADIKJ010000011">
    <property type="protein sequence ID" value="MFK2900812.1"/>
    <property type="molecule type" value="Genomic_DNA"/>
</dbReference>
<dbReference type="Gene3D" id="3.90.1140.10">
    <property type="entry name" value="Cyclic phosphodiesterase"/>
    <property type="match status" value="1"/>
</dbReference>
<dbReference type="InterPro" id="IPR004175">
    <property type="entry name" value="RNA_CPDase"/>
</dbReference>
<organism evidence="4 5">
    <name type="scientific">Dyella jejuensis</name>
    <dbReference type="NCBI Taxonomy" id="1432009"/>
    <lineage>
        <taxon>Bacteria</taxon>
        <taxon>Pseudomonadati</taxon>
        <taxon>Pseudomonadota</taxon>
        <taxon>Gammaproteobacteria</taxon>
        <taxon>Lysobacterales</taxon>
        <taxon>Rhodanobacteraceae</taxon>
        <taxon>Dyella</taxon>
    </lineage>
</organism>
<dbReference type="PANTHER" id="PTHR35561:SF1">
    <property type="entry name" value="RNA 2',3'-CYCLIC PHOSPHODIESTERASE"/>
    <property type="match status" value="1"/>
</dbReference>
<feature type="active site" description="Proton donor" evidence="2">
    <location>
        <position position="64"/>
    </location>
</feature>
<evidence type="ECO:0000313" key="5">
    <source>
        <dbReference type="Proteomes" id="UP001620461"/>
    </source>
</evidence>
<keyword evidence="1 2" id="KW-0378">Hydrolase</keyword>